<dbReference type="Proteomes" id="UP000024942">
    <property type="component" value="Unassembled WGS sequence"/>
</dbReference>
<dbReference type="RefSeq" id="WP_035535891.1">
    <property type="nucleotide sequence ID" value="NZ_ARYL01000003.1"/>
</dbReference>
<evidence type="ECO:0000313" key="2">
    <source>
        <dbReference type="EMBL" id="KDA03912.1"/>
    </source>
</evidence>
<organism evidence="2 3">
    <name type="scientific">Hyphomonas oceanitis SCH89</name>
    <dbReference type="NCBI Taxonomy" id="1280953"/>
    <lineage>
        <taxon>Bacteria</taxon>
        <taxon>Pseudomonadati</taxon>
        <taxon>Pseudomonadota</taxon>
        <taxon>Alphaproteobacteria</taxon>
        <taxon>Hyphomonadales</taxon>
        <taxon>Hyphomonadaceae</taxon>
        <taxon>Hyphomonas</taxon>
    </lineage>
</organism>
<feature type="signal peptide" evidence="1">
    <location>
        <begin position="1"/>
        <end position="22"/>
    </location>
</feature>
<name>A0A059GAQ9_9PROT</name>
<sequence length="111" mass="11899">MSSLFKALVAASALVALTGAAAADDSFIADFEFSPDAPVDVTYANFEKRAKKACRVESRMVGGVAARVQIEKLCREQLMTDAVAATKMDALIAHHEGRTLPETKLELASRN</sequence>
<keyword evidence="3" id="KW-1185">Reference proteome</keyword>
<feature type="chain" id="PRO_5001578664" description="UrcA family protein" evidence="1">
    <location>
        <begin position="23"/>
        <end position="111"/>
    </location>
</feature>
<protein>
    <recommendedName>
        <fullName evidence="4">UrcA family protein</fullName>
    </recommendedName>
</protein>
<dbReference type="EMBL" id="ARYL01000003">
    <property type="protein sequence ID" value="KDA03912.1"/>
    <property type="molecule type" value="Genomic_DNA"/>
</dbReference>
<keyword evidence="1" id="KW-0732">Signal</keyword>
<reference evidence="2 3" key="1">
    <citation type="journal article" date="2014" name="Antonie Van Leeuwenhoek">
        <title>Hyphomonas beringensis sp. nov. and Hyphomonas chukchiensis sp. nov., isolated from surface seawater of the Bering Sea and Chukchi Sea.</title>
        <authorList>
            <person name="Li C."/>
            <person name="Lai Q."/>
            <person name="Li G."/>
            <person name="Dong C."/>
            <person name="Wang J."/>
            <person name="Liao Y."/>
            <person name="Shao Z."/>
        </authorList>
    </citation>
    <scope>NUCLEOTIDE SEQUENCE [LARGE SCALE GENOMIC DNA]</scope>
    <source>
        <strain evidence="2 3">SCH89</strain>
    </source>
</reference>
<evidence type="ECO:0000256" key="1">
    <source>
        <dbReference type="SAM" id="SignalP"/>
    </source>
</evidence>
<evidence type="ECO:0008006" key="4">
    <source>
        <dbReference type="Google" id="ProtNLM"/>
    </source>
</evidence>
<comment type="caution">
    <text evidence="2">The sequence shown here is derived from an EMBL/GenBank/DDBJ whole genome shotgun (WGS) entry which is preliminary data.</text>
</comment>
<dbReference type="OrthoDB" id="9861328at2"/>
<proteinExistence type="predicted"/>
<accession>A0A059GAQ9</accession>
<gene>
    <name evidence="2" type="ORF">HOC_03513</name>
</gene>
<dbReference type="PATRIC" id="fig|1280953.3.peg.712"/>
<evidence type="ECO:0000313" key="3">
    <source>
        <dbReference type="Proteomes" id="UP000024942"/>
    </source>
</evidence>
<dbReference type="AlphaFoldDB" id="A0A059GAQ9"/>